<dbReference type="InterPro" id="IPR011600">
    <property type="entry name" value="Pept_C14_caspase"/>
</dbReference>
<dbReference type="InterPro" id="IPR002035">
    <property type="entry name" value="VWF_A"/>
</dbReference>
<dbReference type="SMART" id="SM00327">
    <property type="entry name" value="VWA"/>
    <property type="match status" value="1"/>
</dbReference>
<name>A0A7L6BCW1_9ACTN</name>
<reference evidence="4" key="1">
    <citation type="submission" date="2020-07" db="EMBL/GenBank/DDBJ databases">
        <title>A new Micromonospora strain with potent antibiotic activity isolated from the microbiome of a mid-Atlantic deep-sea sponge.</title>
        <authorList>
            <person name="Back C.R."/>
            <person name="Stennett H.L."/>
            <person name="Williams S.E."/>
            <person name="Wang L."/>
            <person name="Ojeda Gomez J."/>
            <person name="Abdulle O.M."/>
            <person name="Duffy T."/>
            <person name="Hendry K.R."/>
            <person name="Powell D."/>
            <person name="Stach J.E."/>
            <person name="Essex-Lopresti A.E."/>
            <person name="Willis C.L."/>
            <person name="Curnow P."/>
            <person name="Race P.R."/>
        </authorList>
    </citation>
    <scope>NUCLEOTIDE SEQUENCE [LARGE SCALE GENOMIC DNA]</scope>
    <source>
        <strain evidence="4">28ISP2-46</strain>
    </source>
</reference>
<evidence type="ECO:0000259" key="1">
    <source>
        <dbReference type="PROSITE" id="PS50222"/>
    </source>
</evidence>
<dbReference type="InterPro" id="IPR029030">
    <property type="entry name" value="Caspase-like_dom_sf"/>
</dbReference>
<evidence type="ECO:0000259" key="2">
    <source>
        <dbReference type="PROSITE" id="PS50234"/>
    </source>
</evidence>
<evidence type="ECO:0000313" key="3">
    <source>
        <dbReference type="EMBL" id="QLQ39774.1"/>
    </source>
</evidence>
<dbReference type="Gene3D" id="3.40.50.1460">
    <property type="match status" value="1"/>
</dbReference>
<organism evidence="3 4">
    <name type="scientific">Micromonospora robiginosa</name>
    <dbReference type="NCBI Taxonomy" id="2749844"/>
    <lineage>
        <taxon>Bacteria</taxon>
        <taxon>Bacillati</taxon>
        <taxon>Actinomycetota</taxon>
        <taxon>Actinomycetes</taxon>
        <taxon>Micromonosporales</taxon>
        <taxon>Micromonosporaceae</taxon>
        <taxon>Micromonospora</taxon>
    </lineage>
</organism>
<gene>
    <name evidence="3" type="ORF">H1D33_13635</name>
</gene>
<dbReference type="Pfam" id="PF00656">
    <property type="entry name" value="Peptidase_C14"/>
    <property type="match status" value="1"/>
</dbReference>
<dbReference type="GO" id="GO:0005509">
    <property type="term" value="F:calcium ion binding"/>
    <property type="evidence" value="ECO:0007669"/>
    <property type="project" value="InterPro"/>
</dbReference>
<dbReference type="PROSITE" id="PS50234">
    <property type="entry name" value="VWFA"/>
    <property type="match status" value="1"/>
</dbReference>
<dbReference type="InterPro" id="IPR002048">
    <property type="entry name" value="EF_hand_dom"/>
</dbReference>
<proteinExistence type="predicted"/>
<reference evidence="3 4" key="2">
    <citation type="journal article" date="2021" name="Mar. Drugs">
        <title>A New Micromonospora Strain with Antibiotic Activity Isolated from the Microbiome of a Mid-Atlantic Deep-Sea Sponge.</title>
        <authorList>
            <person name="Back C.R."/>
            <person name="Stennett H.L."/>
            <person name="Williams S.E."/>
            <person name="Wang L."/>
            <person name="Ojeda Gomez J."/>
            <person name="Abdulle O.M."/>
            <person name="Duffy T."/>
            <person name="Neal C."/>
            <person name="Mantell J."/>
            <person name="Jepson M.A."/>
            <person name="Hendry K.R."/>
            <person name="Powell D."/>
            <person name="Stach J.E.M."/>
            <person name="Essex-Lopresti A.E."/>
            <person name="Willis C.L."/>
            <person name="Curnow P."/>
            <person name="Race P.R."/>
        </authorList>
    </citation>
    <scope>NUCLEOTIDE SEQUENCE [LARGE SCALE GENOMIC DNA]</scope>
    <source>
        <strain evidence="3 4">28ISP2-46</strain>
    </source>
</reference>
<dbReference type="EMBL" id="CP059322">
    <property type="protein sequence ID" value="QLQ39774.1"/>
    <property type="molecule type" value="Genomic_DNA"/>
</dbReference>
<dbReference type="Gene3D" id="3.40.50.410">
    <property type="entry name" value="von Willebrand factor, type A domain"/>
    <property type="match status" value="1"/>
</dbReference>
<dbReference type="InterPro" id="IPR018247">
    <property type="entry name" value="EF_Hand_1_Ca_BS"/>
</dbReference>
<dbReference type="GO" id="GO:0006508">
    <property type="term" value="P:proteolysis"/>
    <property type="evidence" value="ECO:0007669"/>
    <property type="project" value="InterPro"/>
</dbReference>
<sequence>MRRALIIANEAYTDPQFVSLPGAVADADSLREVLENPAIGAFDDVRVLRNRTVHDIGRAVAIFFHNTEPDDLLLLHISAHGLKDAAGDLFFAAADSEHDSHLIRATALSAADIRHEMADSRAKQIVVLLDCCYSGAFARDERARGARDADLTGPFRGRGHVVITSCAGTELSFERDGQGVFTRAVVDGLRSGRADRNGDGIIDTDELHEYVADRVREVSSRQRPTLSVHRKEGVIRVAWAGRETPPPPPPGDDPPGRWRRLLAATAPGRVTRGALPRRVAVPILAVWALLCASVGYAGPVRAVGAGCFQPPQVRVATSAAGLAPYREVADAFERWSARQHRGCPLARVYLYPAAADDVRAGIGARWDSSGEPGRRYLQDVGPHPDLWLPESAADVTRVGPAGAGVLGRVDEIAASPVVLGVPQAQVAAGGAVDAARRMGRTWRELFRDATGASAGPPVAGGRGVVRADPTVSAPARLATYALYGGERGLVSASTARQDVEGRVDRALDSGAYPIGDDLAVLCRQRTRTAPAATAGVHTPAVVLTEQALVRYNQGRPLGAGCPARQPPPAAERLQAFYPSDSPLLFLTVARLFWPEAVQSPAVRAGASSFVRWLIDEEAGQQALVRVGLRPPGVTATAPVDRANGALFDWPFGRVRPLRELVAGEQDRVREVYRRAHRPGRVLVALDASGSMRDPSEDRRRSRFEVAVDGVGRSLERLGRRDEFGLRTFSTVAANAGQIVPIGPPGPAVAGGLRAAVQRIRPSGDTPLHQTVRQGAAQLRGGSGDPLRALVVVTDGQDTSRQPPPTAAELTGVRLYVLAVGDAACAGSPLDRLAQGTGGDCYDTRADRLDGTLDRLFAALWKGAD</sequence>
<dbReference type="RefSeq" id="WP_181572151.1">
    <property type="nucleotide sequence ID" value="NZ_CP059322.2"/>
</dbReference>
<keyword evidence="4" id="KW-1185">Reference proteome</keyword>
<evidence type="ECO:0000313" key="4">
    <source>
        <dbReference type="Proteomes" id="UP000510844"/>
    </source>
</evidence>
<feature type="domain" description="VWFA" evidence="2">
    <location>
        <begin position="680"/>
        <end position="859"/>
    </location>
</feature>
<dbReference type="SUPFAM" id="SSF52129">
    <property type="entry name" value="Caspase-like"/>
    <property type="match status" value="1"/>
</dbReference>
<dbReference type="PROSITE" id="PS50222">
    <property type="entry name" value="EF_HAND_2"/>
    <property type="match status" value="1"/>
</dbReference>
<dbReference type="KEGG" id="mfeu:H1D33_13635"/>
<protein>
    <submittedName>
        <fullName evidence="3">Caspase family protein</fullName>
    </submittedName>
</protein>
<dbReference type="GO" id="GO:0004197">
    <property type="term" value="F:cysteine-type endopeptidase activity"/>
    <property type="evidence" value="ECO:0007669"/>
    <property type="project" value="InterPro"/>
</dbReference>
<accession>A0A7L6BCW1</accession>
<dbReference type="SUPFAM" id="SSF53300">
    <property type="entry name" value="vWA-like"/>
    <property type="match status" value="1"/>
</dbReference>
<dbReference type="AlphaFoldDB" id="A0A7L6BCW1"/>
<feature type="domain" description="EF-hand" evidence="1">
    <location>
        <begin position="195"/>
        <end position="217"/>
    </location>
</feature>
<dbReference type="PROSITE" id="PS00018">
    <property type="entry name" value="EF_HAND_1"/>
    <property type="match status" value="1"/>
</dbReference>
<dbReference type="NCBIfam" id="NF047832">
    <property type="entry name" value="caspase_w_EACC1"/>
    <property type="match status" value="1"/>
</dbReference>
<dbReference type="Proteomes" id="UP000510844">
    <property type="component" value="Chromosome"/>
</dbReference>
<dbReference type="Pfam" id="PF13519">
    <property type="entry name" value="VWA_2"/>
    <property type="match status" value="1"/>
</dbReference>
<dbReference type="InterPro" id="IPR036465">
    <property type="entry name" value="vWFA_dom_sf"/>
</dbReference>